<name>A0A4U0EZC2_9FLAO</name>
<keyword evidence="1" id="KW-1134">Transmembrane beta strand</keyword>
<dbReference type="InterPro" id="IPR039426">
    <property type="entry name" value="TonB-dep_rcpt-like"/>
</dbReference>
<dbReference type="PANTHER" id="PTHR34978:SF3">
    <property type="entry name" value="SLR0241 PROTEIN"/>
    <property type="match status" value="1"/>
</dbReference>
<sequence length="688" mass="77431">MEYLIKVSAILIVFYACYKLLLNRETFFESNRSFLLLGLITAFILPLITISKYIMVEPVIIKSNNVYNELISEATTTENTIPITTILSYLYLAGVTFFLGRFLLQFSSLIILLLKSTKQRVASYIYVITKNAISPFSFFNWIVFNPNQFDNTELKQIITHEKVHAKQLHSIDILLSELTGIILWFNPLVWLYKKDLKQNLEFIADKNAQANTNCKKSYQHLLLKTSVPNYQVALTNNFYNSSIKKRIVMLHKNKSHKRNQLKFLLVLPALVLFLMSFNTKEIYIQAETQEKEPSAISQKAETIASTSSNTKTLMTNNKPVATKTTNKIVKTNSLITQDIVAYFIESTFTDADLDNLVTKLKKHGVTLKIKGVNRDSDNKITSIKIEAKSDNSNANFSISNDSAIKTVKITYNANDDSISIGNSYNLLHSDNHTFTKIKKTGKGSNTFAYSVHDEHESKHEIIESDNTIIIKNGNKVSELKKGNKDENVFVISGSKGKKYEIIHADTVKSSRGSYKLKGNVIIESKGKGEGKSIFVTSGNDNKIIELKEKKGDNGDVMFIKKEEDGNIIKERMKIESKNISFKSDDGKVYKIQSTGNGNSNIWINKGDSKGKTITKIGKNGGTMFFTSDSKKKPLVVVDDKVVKYKILEDIDPDSIESMTVLKGSSAKEKYGKKGKDGVIEITLKKSKN</sequence>
<gene>
    <name evidence="4" type="ORF">E5167_04845</name>
</gene>
<feature type="transmembrane region" description="Helical" evidence="2">
    <location>
        <begin position="89"/>
        <end position="114"/>
    </location>
</feature>
<keyword evidence="1" id="KW-0813">Transport</keyword>
<dbReference type="InterPro" id="IPR037066">
    <property type="entry name" value="Plug_dom_sf"/>
</dbReference>
<reference evidence="4 5" key="1">
    <citation type="submission" date="2019-04" db="EMBL/GenBank/DDBJ databases">
        <title>Lacinutrix sp. nov., isolated from marine water.</title>
        <authorList>
            <person name="Kim W."/>
        </authorList>
    </citation>
    <scope>NUCLEOTIDE SEQUENCE [LARGE SCALE GENOMIC DNA]</scope>
    <source>
        <strain evidence="4 5">CAU 1491</strain>
    </source>
</reference>
<dbReference type="AlphaFoldDB" id="A0A4U0EZC2"/>
<comment type="subcellular location">
    <subcellularLocation>
        <location evidence="1">Cell outer membrane</location>
        <topology evidence="1">Multi-pass membrane protein</topology>
    </subcellularLocation>
</comment>
<dbReference type="EMBL" id="SUPL01000002">
    <property type="protein sequence ID" value="TJY37278.1"/>
    <property type="molecule type" value="Genomic_DNA"/>
</dbReference>
<dbReference type="InterPro" id="IPR008756">
    <property type="entry name" value="Peptidase_M56"/>
</dbReference>
<comment type="similarity">
    <text evidence="1">Belongs to the TonB-dependent receptor family.</text>
</comment>
<dbReference type="PROSITE" id="PS51257">
    <property type="entry name" value="PROKAR_LIPOPROTEIN"/>
    <property type="match status" value="1"/>
</dbReference>
<dbReference type="GO" id="GO:0009279">
    <property type="term" value="C:cell outer membrane"/>
    <property type="evidence" value="ECO:0007669"/>
    <property type="project" value="UniProtKB-SubCell"/>
</dbReference>
<evidence type="ECO:0000256" key="2">
    <source>
        <dbReference type="SAM" id="Phobius"/>
    </source>
</evidence>
<dbReference type="OrthoDB" id="1522859at2"/>
<keyword evidence="1 2" id="KW-0812">Transmembrane</keyword>
<evidence type="ECO:0000256" key="1">
    <source>
        <dbReference type="PROSITE-ProRule" id="PRU01360"/>
    </source>
</evidence>
<dbReference type="CDD" id="cd07341">
    <property type="entry name" value="M56_BlaR1_MecR1_like"/>
    <property type="match status" value="1"/>
</dbReference>
<feature type="transmembrane region" description="Helical" evidence="2">
    <location>
        <begin position="34"/>
        <end position="55"/>
    </location>
</feature>
<dbReference type="Proteomes" id="UP000307657">
    <property type="component" value="Unassembled WGS sequence"/>
</dbReference>
<dbReference type="InterPro" id="IPR052173">
    <property type="entry name" value="Beta-lactam_resp_regulator"/>
</dbReference>
<dbReference type="PROSITE" id="PS52016">
    <property type="entry name" value="TONB_DEPENDENT_REC_3"/>
    <property type="match status" value="1"/>
</dbReference>
<organism evidence="4 5">
    <name type="scientific">Pontimicrobium aquaticum</name>
    <dbReference type="NCBI Taxonomy" id="2565367"/>
    <lineage>
        <taxon>Bacteria</taxon>
        <taxon>Pseudomonadati</taxon>
        <taxon>Bacteroidota</taxon>
        <taxon>Flavobacteriia</taxon>
        <taxon>Flavobacteriales</taxon>
        <taxon>Flavobacteriaceae</taxon>
        <taxon>Pontimicrobium</taxon>
    </lineage>
</organism>
<comment type="caution">
    <text evidence="4">The sequence shown here is derived from an EMBL/GenBank/DDBJ whole genome shotgun (WGS) entry which is preliminary data.</text>
</comment>
<keyword evidence="1 2" id="KW-0472">Membrane</keyword>
<feature type="transmembrane region" description="Helical" evidence="2">
    <location>
        <begin position="261"/>
        <end position="277"/>
    </location>
</feature>
<evidence type="ECO:0000259" key="3">
    <source>
        <dbReference type="Pfam" id="PF05569"/>
    </source>
</evidence>
<keyword evidence="2" id="KW-1133">Transmembrane helix</keyword>
<feature type="domain" description="Peptidase M56" evidence="3">
    <location>
        <begin position="146"/>
        <end position="250"/>
    </location>
</feature>
<evidence type="ECO:0000313" key="5">
    <source>
        <dbReference type="Proteomes" id="UP000307657"/>
    </source>
</evidence>
<dbReference type="Gene3D" id="2.170.130.10">
    <property type="entry name" value="TonB-dependent receptor, plug domain"/>
    <property type="match status" value="1"/>
</dbReference>
<keyword evidence="5" id="KW-1185">Reference proteome</keyword>
<feature type="transmembrane region" description="Helical" evidence="2">
    <location>
        <begin position="173"/>
        <end position="192"/>
    </location>
</feature>
<dbReference type="Pfam" id="PF05569">
    <property type="entry name" value="Peptidase_M56"/>
    <property type="match status" value="1"/>
</dbReference>
<dbReference type="PANTHER" id="PTHR34978">
    <property type="entry name" value="POSSIBLE SENSOR-TRANSDUCER PROTEIN BLAR"/>
    <property type="match status" value="1"/>
</dbReference>
<evidence type="ECO:0000313" key="4">
    <source>
        <dbReference type="EMBL" id="TJY37278.1"/>
    </source>
</evidence>
<dbReference type="RefSeq" id="WP_136841590.1">
    <property type="nucleotide sequence ID" value="NZ_SUPL01000002.1"/>
</dbReference>
<keyword evidence="1" id="KW-0998">Cell outer membrane</keyword>
<proteinExistence type="inferred from homology"/>
<feature type="transmembrane region" description="Helical" evidence="2">
    <location>
        <begin position="6"/>
        <end position="22"/>
    </location>
</feature>
<accession>A0A4U0EZC2</accession>
<protein>
    <recommendedName>
        <fullName evidence="3">Peptidase M56 domain-containing protein</fullName>
    </recommendedName>
</protein>
<feature type="transmembrane region" description="Helical" evidence="2">
    <location>
        <begin position="121"/>
        <end position="144"/>
    </location>
</feature>